<evidence type="ECO:0000259" key="1">
    <source>
        <dbReference type="Pfam" id="PF13501"/>
    </source>
</evidence>
<dbReference type="PIRSF" id="PIRSF010312">
    <property type="entry name" value="Sulphur_oxidation_SoxY"/>
    <property type="match status" value="1"/>
</dbReference>
<proteinExistence type="predicted"/>
<organism evidence="2 3">
    <name type="scientific">Roseateles agri</name>
    <dbReference type="NCBI Taxonomy" id="3098619"/>
    <lineage>
        <taxon>Bacteria</taxon>
        <taxon>Pseudomonadati</taxon>
        <taxon>Pseudomonadota</taxon>
        <taxon>Betaproteobacteria</taxon>
        <taxon>Burkholderiales</taxon>
        <taxon>Sphaerotilaceae</taxon>
        <taxon>Roseateles</taxon>
    </lineage>
</organism>
<dbReference type="InterPro" id="IPR032711">
    <property type="entry name" value="SoxY"/>
</dbReference>
<protein>
    <submittedName>
        <fullName evidence="2">Thiosulfate oxidation carrier protein SoxY</fullName>
    </submittedName>
</protein>
<dbReference type="Pfam" id="PF13501">
    <property type="entry name" value="SoxY"/>
    <property type="match status" value="1"/>
</dbReference>
<keyword evidence="3" id="KW-1185">Reference proteome</keyword>
<gene>
    <name evidence="2" type="ORF">SNE35_22045</name>
</gene>
<evidence type="ECO:0000313" key="3">
    <source>
        <dbReference type="Proteomes" id="UP001285263"/>
    </source>
</evidence>
<dbReference type="InterPro" id="IPR038162">
    <property type="entry name" value="SoxY_sf"/>
</dbReference>
<evidence type="ECO:0000313" key="2">
    <source>
        <dbReference type="EMBL" id="MDY0747203.1"/>
    </source>
</evidence>
<comment type="caution">
    <text evidence="2">The sequence shown here is derived from an EMBL/GenBank/DDBJ whole genome shotgun (WGS) entry which is preliminary data.</text>
</comment>
<dbReference type="EMBL" id="JAXCLA010000007">
    <property type="protein sequence ID" value="MDY0747203.1"/>
    <property type="molecule type" value="Genomic_DNA"/>
</dbReference>
<dbReference type="InterPro" id="IPR016568">
    <property type="entry name" value="Sulphur_oxidation_SoxY"/>
</dbReference>
<name>A0ABU5DLM6_9BURK</name>
<sequence length="141" mass="14956">MKRRALLGWLALSGQLASASTEELRAAILLYTGGVEPKPGGVQIDIAPLVENGNAVPVTLRVDDSPMRPDDYVQGIALFNQLNPQRDVARFSLTPASGKAQVATRIRLATSQQLVAVAKLSDGSYRSQAVDVVVTLAACVE</sequence>
<dbReference type="Proteomes" id="UP001285263">
    <property type="component" value="Unassembled WGS sequence"/>
</dbReference>
<dbReference type="RefSeq" id="WP_320425162.1">
    <property type="nucleotide sequence ID" value="NZ_JAXCLA010000007.1"/>
</dbReference>
<dbReference type="Gene3D" id="2.60.40.2470">
    <property type="entry name" value="SoxY domain"/>
    <property type="match status" value="1"/>
</dbReference>
<feature type="domain" description="Ig-like SoxY" evidence="1">
    <location>
        <begin position="39"/>
        <end position="139"/>
    </location>
</feature>
<reference evidence="2 3" key="1">
    <citation type="submission" date="2023-11" db="EMBL/GenBank/DDBJ databases">
        <title>Paucibacter sp. nov., isolated from fresh soil in Korea.</title>
        <authorList>
            <person name="Le N.T.T."/>
        </authorList>
    </citation>
    <scope>NUCLEOTIDE SEQUENCE [LARGE SCALE GENOMIC DNA]</scope>
    <source>
        <strain evidence="2 3">R3-3</strain>
    </source>
</reference>
<accession>A0ABU5DLM6</accession>